<dbReference type="SUPFAM" id="SSF54506">
    <property type="entry name" value="Diaminopimelate epimerase-like"/>
    <property type="match status" value="1"/>
</dbReference>
<comment type="caution">
    <text evidence="4">The sequence shown here is derived from an EMBL/GenBank/DDBJ whole genome shotgun (WGS) entry which is preliminary data.</text>
</comment>
<name>A0A2S6ISU6_9ACTN</name>
<dbReference type="Proteomes" id="UP000239485">
    <property type="component" value="Unassembled WGS sequence"/>
</dbReference>
<evidence type="ECO:0000256" key="3">
    <source>
        <dbReference type="PIRSR" id="PIRSR016184-1"/>
    </source>
</evidence>
<reference evidence="4 5" key="1">
    <citation type="submission" date="2018-02" db="EMBL/GenBank/DDBJ databases">
        <title>Genomic Encyclopedia of Archaeal and Bacterial Type Strains, Phase II (KMG-II): from individual species to whole genera.</title>
        <authorList>
            <person name="Goeker M."/>
        </authorList>
    </citation>
    <scope>NUCLEOTIDE SEQUENCE [LARGE SCALE GENOMIC DNA]</scope>
    <source>
        <strain evidence="4 5">DSM 22857</strain>
    </source>
</reference>
<evidence type="ECO:0000313" key="4">
    <source>
        <dbReference type="EMBL" id="PPK97323.1"/>
    </source>
</evidence>
<keyword evidence="5" id="KW-1185">Reference proteome</keyword>
<evidence type="ECO:0000256" key="2">
    <source>
        <dbReference type="ARBA" id="ARBA00023235"/>
    </source>
</evidence>
<accession>A0A2S6ISU6</accession>
<dbReference type="PIRSF" id="PIRSF016184">
    <property type="entry name" value="PhzC_PhzF"/>
    <property type="match status" value="1"/>
</dbReference>
<dbReference type="RefSeq" id="WP_245886536.1">
    <property type="nucleotide sequence ID" value="NZ_PTJD01000004.1"/>
</dbReference>
<comment type="similarity">
    <text evidence="1">Belongs to the PhzF family.</text>
</comment>
<protein>
    <submittedName>
        <fullName evidence="4">PhzF family phenazine biosynthesis protein</fullName>
    </submittedName>
</protein>
<dbReference type="Pfam" id="PF02567">
    <property type="entry name" value="PhzC-PhzF"/>
    <property type="match status" value="1"/>
</dbReference>
<keyword evidence="2" id="KW-0413">Isomerase</keyword>
<dbReference type="PANTHER" id="PTHR13774">
    <property type="entry name" value="PHENAZINE BIOSYNTHESIS PROTEIN"/>
    <property type="match status" value="1"/>
</dbReference>
<dbReference type="EMBL" id="PTJD01000004">
    <property type="protein sequence ID" value="PPK97323.1"/>
    <property type="molecule type" value="Genomic_DNA"/>
</dbReference>
<dbReference type="InterPro" id="IPR003719">
    <property type="entry name" value="Phenazine_PhzF-like"/>
</dbReference>
<gene>
    <name evidence="4" type="ORF">CLV92_104143</name>
</gene>
<evidence type="ECO:0000256" key="1">
    <source>
        <dbReference type="ARBA" id="ARBA00008270"/>
    </source>
</evidence>
<dbReference type="NCBIfam" id="TIGR00654">
    <property type="entry name" value="PhzF_family"/>
    <property type="match status" value="1"/>
</dbReference>
<dbReference type="Gene3D" id="3.10.310.10">
    <property type="entry name" value="Diaminopimelate Epimerase, Chain A, domain 1"/>
    <property type="match status" value="2"/>
</dbReference>
<organism evidence="4 5">
    <name type="scientific">Kineococcus xinjiangensis</name>
    <dbReference type="NCBI Taxonomy" id="512762"/>
    <lineage>
        <taxon>Bacteria</taxon>
        <taxon>Bacillati</taxon>
        <taxon>Actinomycetota</taxon>
        <taxon>Actinomycetes</taxon>
        <taxon>Kineosporiales</taxon>
        <taxon>Kineosporiaceae</taxon>
        <taxon>Kineococcus</taxon>
    </lineage>
</organism>
<dbReference type="GO" id="GO:0005737">
    <property type="term" value="C:cytoplasm"/>
    <property type="evidence" value="ECO:0007669"/>
    <property type="project" value="TreeGrafter"/>
</dbReference>
<dbReference type="PANTHER" id="PTHR13774:SF39">
    <property type="entry name" value="BIOSYNTHESIS PROTEIN, PUTATIVE-RELATED"/>
    <property type="match status" value="1"/>
</dbReference>
<sequence>MHSPTADHPVAVPVLRMTAFPAGPGGGNPAGVVLDATGLPDALMQEVAARVGYSETAFLTAPPTSLRPDRAGIRYFSPVAEVPFCGHATIATAVALAQRDGPGTTVFETPVGEVEIRTVAGPDGPTASFTSREPRVDDLDDAVLQRLLGLLGLTAADLHPDLPPRLAFAGNVHPVVVLAHREAFDAFSFDPTAVRALMDEQGWRATVTVVLPLDERDFEARNLFPVGTLSEDPATGSAAASLGGYLRTLRPGSAPFRFTVHQGRHVGRPSLIAVDVPARGGIVVSGTATLLAHDG</sequence>
<proteinExistence type="inferred from homology"/>
<evidence type="ECO:0000313" key="5">
    <source>
        <dbReference type="Proteomes" id="UP000239485"/>
    </source>
</evidence>
<dbReference type="GO" id="GO:0016853">
    <property type="term" value="F:isomerase activity"/>
    <property type="evidence" value="ECO:0007669"/>
    <property type="project" value="UniProtKB-KW"/>
</dbReference>
<dbReference type="AlphaFoldDB" id="A0A2S6ISU6"/>
<feature type="active site" evidence="3">
    <location>
        <position position="55"/>
    </location>
</feature>